<dbReference type="GO" id="GO:0000977">
    <property type="term" value="F:RNA polymerase II transcription regulatory region sequence-specific DNA binding"/>
    <property type="evidence" value="ECO:0007669"/>
    <property type="project" value="TreeGrafter"/>
</dbReference>
<organism evidence="8 9">
    <name type="scientific">Pseudopithomyces chartarum</name>
    <dbReference type="NCBI Taxonomy" id="1892770"/>
    <lineage>
        <taxon>Eukaryota</taxon>
        <taxon>Fungi</taxon>
        <taxon>Dikarya</taxon>
        <taxon>Ascomycota</taxon>
        <taxon>Pezizomycotina</taxon>
        <taxon>Dothideomycetes</taxon>
        <taxon>Pleosporomycetidae</taxon>
        <taxon>Pleosporales</taxon>
        <taxon>Massarineae</taxon>
        <taxon>Didymosphaeriaceae</taxon>
        <taxon>Pseudopithomyces</taxon>
    </lineage>
</organism>
<feature type="compositionally biased region" description="Low complexity" evidence="6">
    <location>
        <begin position="680"/>
        <end position="693"/>
    </location>
</feature>
<gene>
    <name evidence="8" type="ORF">GRF29_8g2745563</name>
</gene>
<dbReference type="GO" id="GO:0000981">
    <property type="term" value="F:DNA-binding transcription factor activity, RNA polymerase II-specific"/>
    <property type="evidence" value="ECO:0007669"/>
    <property type="project" value="TreeGrafter"/>
</dbReference>
<dbReference type="InterPro" id="IPR013087">
    <property type="entry name" value="Znf_C2H2_type"/>
</dbReference>
<keyword evidence="1" id="KW-0479">Metal-binding</keyword>
<feature type="region of interest" description="Disordered" evidence="6">
    <location>
        <begin position="360"/>
        <end position="417"/>
    </location>
</feature>
<name>A0AAN6RM73_9PLEO</name>
<feature type="compositionally biased region" description="Basic and acidic residues" evidence="6">
    <location>
        <begin position="89"/>
        <end position="101"/>
    </location>
</feature>
<feature type="region of interest" description="Disordered" evidence="6">
    <location>
        <begin position="569"/>
        <end position="611"/>
    </location>
</feature>
<feature type="region of interest" description="Disordered" evidence="6">
    <location>
        <begin position="79"/>
        <end position="148"/>
    </location>
</feature>
<dbReference type="PROSITE" id="PS00028">
    <property type="entry name" value="ZINC_FINGER_C2H2_1"/>
    <property type="match status" value="1"/>
</dbReference>
<evidence type="ECO:0000256" key="4">
    <source>
        <dbReference type="ARBA" id="ARBA00022833"/>
    </source>
</evidence>
<dbReference type="GO" id="GO:0008270">
    <property type="term" value="F:zinc ion binding"/>
    <property type="evidence" value="ECO:0007669"/>
    <property type="project" value="UniProtKB-KW"/>
</dbReference>
<keyword evidence="4" id="KW-0862">Zinc</keyword>
<evidence type="ECO:0000256" key="5">
    <source>
        <dbReference type="PROSITE-ProRule" id="PRU00042"/>
    </source>
</evidence>
<evidence type="ECO:0000256" key="3">
    <source>
        <dbReference type="ARBA" id="ARBA00022771"/>
    </source>
</evidence>
<feature type="region of interest" description="Disordered" evidence="6">
    <location>
        <begin position="903"/>
        <end position="939"/>
    </location>
</feature>
<dbReference type="PANTHER" id="PTHR24409:SF295">
    <property type="entry name" value="AZ2-RELATED"/>
    <property type="match status" value="1"/>
</dbReference>
<dbReference type="Pfam" id="PF24537">
    <property type="entry name" value="zf-C2H2_fungi"/>
    <property type="match status" value="1"/>
</dbReference>
<evidence type="ECO:0000313" key="9">
    <source>
        <dbReference type="Proteomes" id="UP001280581"/>
    </source>
</evidence>
<dbReference type="GO" id="GO:0005634">
    <property type="term" value="C:nucleus"/>
    <property type="evidence" value="ECO:0007669"/>
    <property type="project" value="TreeGrafter"/>
</dbReference>
<dbReference type="InterPro" id="IPR036236">
    <property type="entry name" value="Znf_C2H2_sf"/>
</dbReference>
<feature type="region of interest" description="Disordered" evidence="6">
    <location>
        <begin position="483"/>
        <end position="539"/>
    </location>
</feature>
<dbReference type="InterPro" id="IPR057026">
    <property type="entry name" value="Znf-C2H2_ascomycetes"/>
</dbReference>
<dbReference type="PROSITE" id="PS50157">
    <property type="entry name" value="ZINC_FINGER_C2H2_2"/>
    <property type="match status" value="1"/>
</dbReference>
<keyword evidence="3 5" id="KW-0863">Zinc-finger</keyword>
<comment type="caution">
    <text evidence="8">The sequence shown here is derived from an EMBL/GenBank/DDBJ whole genome shotgun (WGS) entry which is preliminary data.</text>
</comment>
<evidence type="ECO:0000256" key="6">
    <source>
        <dbReference type="SAM" id="MobiDB-lite"/>
    </source>
</evidence>
<feature type="domain" description="C2H2-type" evidence="7">
    <location>
        <begin position="782"/>
        <end position="810"/>
    </location>
</feature>
<evidence type="ECO:0000256" key="2">
    <source>
        <dbReference type="ARBA" id="ARBA00022737"/>
    </source>
</evidence>
<feature type="compositionally biased region" description="Basic and acidic residues" evidence="6">
    <location>
        <begin position="371"/>
        <end position="403"/>
    </location>
</feature>
<dbReference type="Proteomes" id="UP001280581">
    <property type="component" value="Unassembled WGS sequence"/>
</dbReference>
<keyword evidence="2" id="KW-0677">Repeat</keyword>
<keyword evidence="9" id="KW-1185">Reference proteome</keyword>
<sequence length="939" mass="101302">MLSEKTDGVVVRSMRSSKGCRQVYPYHARHPCISTKSIEPSVPGLVRDQWSGGCFQRAAGMRAMSEVFMLPPCAQDDSISLAPADDSEVDGRTTRREEDQRQRRRLRLRLRLRRPRTTTTAPRRQVELTSARASPPARQRGWCPASPGPPSALSRTVVGSAFSFAVGLGAQFAFGLEGPPLARAHITAATLRCAAAADAVGSPGALLRLLAVCLSVSAVSAAVIAGATTACPPARPPACPTAARHACGPQLPSVEGCASTSDLTAIMTMSNSTPSIRINSGASLHRYPLPHHHRPSYPTSPAPMAIPRARHDVPPPLPPPRYIGEELRESGVDPGWTWGNNTNYEKDTAFKGNRHGVIKPGSSLLSGAPSDYDHSQDFAARDSPSDRSFDGDSVDHSDEDYSGKSRQRPSNHRLTSERQLGQGLLETSSHAYDKQLLSKIGGPNTPTRATAPQLPASAQEPALNGHAPFSKLNGQLKPLSVPDRLQQSSLDSPVSRWPPSGALSPGYTDFRSPGFDSASSDARQRKFGSVSTPGLDESLVHRGSYDYSASTESDFSMEESGMRELNINERSPAGSDEYHTAANGGLKRRASSPPSEAAREDRPTGGGNSDLYHRRSAQMLVSRNAPAATISPRYPVLHGLSNQGSLSSVSSLSQRTASFASSFGLSAASSLTSYSGDQRLSPSALSPSAEAELGPVSPYAASRSLNPSPRGSLSRPHHQRGLSENDHPHGVRKMSTDSIYPSRQNSIVGRIVGAYICECCPKKPKKFDSEEELRVHELEKQYTCQFCPNRFKNKNEAERHQNSLHLRRHSWSCAALAGVHAAFHPSPTHSGVADVCGYCGEEFPLPPNWDARTEHLNHVHKFGECNQAKKFFRADHFRQHLKHSHAGTSGKWTNMLENACMKDEPPPKERVGSIGSVVGPPSTPLAPKPGTINEVHEEP</sequence>
<dbReference type="EMBL" id="WVTA01000002">
    <property type="protein sequence ID" value="KAK3216246.1"/>
    <property type="molecule type" value="Genomic_DNA"/>
</dbReference>
<evidence type="ECO:0000313" key="8">
    <source>
        <dbReference type="EMBL" id="KAK3216246.1"/>
    </source>
</evidence>
<dbReference type="Gene3D" id="3.30.160.60">
    <property type="entry name" value="Classic Zinc Finger"/>
    <property type="match status" value="1"/>
</dbReference>
<accession>A0AAN6RM73</accession>
<dbReference type="SUPFAM" id="SSF57667">
    <property type="entry name" value="beta-beta-alpha zinc fingers"/>
    <property type="match status" value="1"/>
</dbReference>
<protein>
    <recommendedName>
        <fullName evidence="7">C2H2-type domain-containing protein</fullName>
    </recommendedName>
</protein>
<evidence type="ECO:0000256" key="1">
    <source>
        <dbReference type="ARBA" id="ARBA00022723"/>
    </source>
</evidence>
<reference evidence="8 9" key="1">
    <citation type="submission" date="2021-02" db="EMBL/GenBank/DDBJ databases">
        <title>Genome assembly of Pseudopithomyces chartarum.</title>
        <authorList>
            <person name="Jauregui R."/>
            <person name="Singh J."/>
            <person name="Voisey C."/>
        </authorList>
    </citation>
    <scope>NUCLEOTIDE SEQUENCE [LARGE SCALE GENOMIC DNA]</scope>
    <source>
        <strain evidence="8 9">AGR01</strain>
    </source>
</reference>
<dbReference type="PANTHER" id="PTHR24409">
    <property type="entry name" value="ZINC FINGER PROTEIN 142"/>
    <property type="match status" value="1"/>
</dbReference>
<feature type="compositionally biased region" description="Basic residues" evidence="6">
    <location>
        <begin position="102"/>
        <end position="116"/>
    </location>
</feature>
<proteinExistence type="predicted"/>
<evidence type="ECO:0000259" key="7">
    <source>
        <dbReference type="PROSITE" id="PS50157"/>
    </source>
</evidence>
<dbReference type="SMART" id="SM00355">
    <property type="entry name" value="ZnF_C2H2"/>
    <property type="match status" value="3"/>
</dbReference>
<feature type="region of interest" description="Disordered" evidence="6">
    <location>
        <begin position="674"/>
        <end position="739"/>
    </location>
</feature>
<dbReference type="AlphaFoldDB" id="A0AAN6RM73"/>